<reference evidence="1 2" key="1">
    <citation type="submission" date="2021-03" db="EMBL/GenBank/DDBJ databases">
        <title>Genomic Encyclopedia of Type Strains, Phase IV (KMG-IV): sequencing the most valuable type-strain genomes for metagenomic binning, comparative biology and taxonomic classification.</title>
        <authorList>
            <person name="Goeker M."/>
        </authorList>
    </citation>
    <scope>NUCLEOTIDE SEQUENCE [LARGE SCALE GENOMIC DNA]</scope>
    <source>
        <strain evidence="1 2">DSM 24738</strain>
    </source>
</reference>
<dbReference type="Pfam" id="PF14595">
    <property type="entry name" value="Thioredoxin_9"/>
    <property type="match status" value="1"/>
</dbReference>
<dbReference type="SUPFAM" id="SSF52833">
    <property type="entry name" value="Thioredoxin-like"/>
    <property type="match status" value="1"/>
</dbReference>
<comment type="caution">
    <text evidence="1">The sequence shown here is derived from an EMBL/GenBank/DDBJ whole genome shotgun (WGS) entry which is preliminary data.</text>
</comment>
<evidence type="ECO:0008006" key="3">
    <source>
        <dbReference type="Google" id="ProtNLM"/>
    </source>
</evidence>
<name>A0ABS4GMW1_9BACL</name>
<protein>
    <recommendedName>
        <fullName evidence="3">Thioredoxin family protein</fullName>
    </recommendedName>
</protein>
<dbReference type="Proteomes" id="UP001519343">
    <property type="component" value="Unassembled WGS sequence"/>
</dbReference>
<dbReference type="RefSeq" id="WP_209809711.1">
    <property type="nucleotide sequence ID" value="NZ_JAGGKT010000003.1"/>
</dbReference>
<evidence type="ECO:0000313" key="2">
    <source>
        <dbReference type="Proteomes" id="UP001519343"/>
    </source>
</evidence>
<dbReference type="InterPro" id="IPR036249">
    <property type="entry name" value="Thioredoxin-like_sf"/>
</dbReference>
<keyword evidence="2" id="KW-1185">Reference proteome</keyword>
<dbReference type="Gene3D" id="3.40.30.10">
    <property type="entry name" value="Glutaredoxin"/>
    <property type="match status" value="1"/>
</dbReference>
<sequence>MSFDFQHRFGTGIEPKEFIQGMTQNKEKFLDWYEKFSLENQEDAAFFGSLKDKHQWHCFILAADWCGDVVRNVPVVFKVLESAGIPTEVLIMEQNTDVMEQFLTMGGRSIPIVIFTDLNGKVLGKWGPRPNVVQEVMIQFKGANPDRNALEYEENLRLTYSEMMKRYNSGSGTDYQQWIVDELRELLATF</sequence>
<evidence type="ECO:0000313" key="1">
    <source>
        <dbReference type="EMBL" id="MBP1931620.1"/>
    </source>
</evidence>
<accession>A0ABS4GMW1</accession>
<proteinExistence type="predicted"/>
<gene>
    <name evidence="1" type="ORF">J2Z37_001621</name>
</gene>
<dbReference type="EMBL" id="JAGGKT010000003">
    <property type="protein sequence ID" value="MBP1931620.1"/>
    <property type="molecule type" value="Genomic_DNA"/>
</dbReference>
<organism evidence="1 2">
    <name type="scientific">Ammoniphilus resinae</name>
    <dbReference type="NCBI Taxonomy" id="861532"/>
    <lineage>
        <taxon>Bacteria</taxon>
        <taxon>Bacillati</taxon>
        <taxon>Bacillota</taxon>
        <taxon>Bacilli</taxon>
        <taxon>Bacillales</taxon>
        <taxon>Paenibacillaceae</taxon>
        <taxon>Aneurinibacillus group</taxon>
        <taxon>Ammoniphilus</taxon>
    </lineage>
</organism>